<evidence type="ECO:0000313" key="2">
    <source>
        <dbReference type="EMBL" id="AMD89093.1"/>
    </source>
</evidence>
<gene>
    <name evidence="2" type="ORF">AXF13_02625</name>
</gene>
<evidence type="ECO:0000256" key="1">
    <source>
        <dbReference type="SAM" id="Phobius"/>
    </source>
</evidence>
<feature type="transmembrane region" description="Helical" evidence="1">
    <location>
        <begin position="166"/>
        <end position="187"/>
    </location>
</feature>
<name>A0A0X8JHV1_9BACT</name>
<proteinExistence type="predicted"/>
<accession>A0A0X8JHV1</accession>
<keyword evidence="1" id="KW-0472">Membrane</keyword>
<dbReference type="RefSeq" id="WP_062251539.1">
    <property type="nucleotide sequence ID" value="NZ_CP014229.1"/>
</dbReference>
<reference evidence="3" key="1">
    <citation type="submission" date="2016-02" db="EMBL/GenBank/DDBJ databases">
        <authorList>
            <person name="Holder M.E."/>
            <person name="Ajami N.J."/>
            <person name="Petrosino J.F."/>
        </authorList>
    </citation>
    <scope>NUCLEOTIDE SEQUENCE [LARGE SCALE GENOMIC DNA]</scope>
    <source>
        <strain evidence="3">CCUG 45958</strain>
    </source>
</reference>
<protein>
    <submittedName>
        <fullName evidence="2">Uncharacterized protein</fullName>
    </submittedName>
</protein>
<dbReference type="STRING" id="44742.AXF13_02625"/>
<keyword evidence="3" id="KW-1185">Reference proteome</keyword>
<sequence>MLSQLNTPLWQACRQARRRQRLVGKISAFLLAVALLGLMDGLLAEMRTGSNQVDLLPGEAISLSGPSALKNPLDSDVLIRFKPENAPLHFNLEGFFTGYWFGNGMWRGGVQAEPQAEPGSYELRVSFKGAAGQAEQPFVLVVWADEAARRAGSPSYIRRIADWNPFILAAWSGALGIVCGVGTYLLGRRYLRLLTELGCSEIFRVSRNSPPRIWCLASGPKAPRPGDLRMVLDADGRPLGEARAEKLHKGVLELVLLEEAPVLLGGLVCLRPAADPVPPAAPVPEKDARA</sequence>
<dbReference type="Proteomes" id="UP000069241">
    <property type="component" value="Chromosome"/>
</dbReference>
<dbReference type="EMBL" id="CP014229">
    <property type="protein sequence ID" value="AMD89093.1"/>
    <property type="molecule type" value="Genomic_DNA"/>
</dbReference>
<feature type="transmembrane region" description="Helical" evidence="1">
    <location>
        <begin position="22"/>
        <end position="44"/>
    </location>
</feature>
<keyword evidence="1" id="KW-0812">Transmembrane</keyword>
<evidence type="ECO:0000313" key="3">
    <source>
        <dbReference type="Proteomes" id="UP000069241"/>
    </source>
</evidence>
<keyword evidence="1" id="KW-1133">Transmembrane helix</keyword>
<dbReference type="KEGG" id="dfi:AXF13_02625"/>
<dbReference type="AlphaFoldDB" id="A0A0X8JHV1"/>
<organism evidence="2 3">
    <name type="scientific">Desulfovibrio fairfieldensis</name>
    <dbReference type="NCBI Taxonomy" id="44742"/>
    <lineage>
        <taxon>Bacteria</taxon>
        <taxon>Pseudomonadati</taxon>
        <taxon>Thermodesulfobacteriota</taxon>
        <taxon>Desulfovibrionia</taxon>
        <taxon>Desulfovibrionales</taxon>
        <taxon>Desulfovibrionaceae</taxon>
        <taxon>Desulfovibrio</taxon>
    </lineage>
</organism>